<feature type="transmembrane region" description="Helical" evidence="2">
    <location>
        <begin position="501"/>
        <end position="523"/>
    </location>
</feature>
<keyword evidence="4" id="KW-1185">Reference proteome</keyword>
<keyword evidence="2" id="KW-0812">Transmembrane</keyword>
<evidence type="ECO:0000256" key="1">
    <source>
        <dbReference type="SAM" id="MobiDB-lite"/>
    </source>
</evidence>
<evidence type="ECO:0000313" key="4">
    <source>
        <dbReference type="Proteomes" id="UP000297814"/>
    </source>
</evidence>
<organism evidence="3 4">
    <name type="scientific">Botrytis hyacinthi</name>
    <dbReference type="NCBI Taxonomy" id="278943"/>
    <lineage>
        <taxon>Eukaryota</taxon>
        <taxon>Fungi</taxon>
        <taxon>Dikarya</taxon>
        <taxon>Ascomycota</taxon>
        <taxon>Pezizomycotina</taxon>
        <taxon>Leotiomycetes</taxon>
        <taxon>Helotiales</taxon>
        <taxon>Sclerotiniaceae</taxon>
        <taxon>Botrytis</taxon>
    </lineage>
</organism>
<feature type="transmembrane region" description="Helical" evidence="2">
    <location>
        <begin position="89"/>
        <end position="110"/>
    </location>
</feature>
<protein>
    <submittedName>
        <fullName evidence="3">Uncharacterized protein</fullName>
    </submittedName>
</protein>
<gene>
    <name evidence="3" type="ORF">BHYA_0254g00010</name>
</gene>
<proteinExistence type="predicted"/>
<dbReference type="AlphaFoldDB" id="A0A4Z1G8L4"/>
<feature type="region of interest" description="Disordered" evidence="1">
    <location>
        <begin position="20"/>
        <end position="44"/>
    </location>
</feature>
<dbReference type="EMBL" id="PQXK01000254">
    <property type="protein sequence ID" value="TGO33286.1"/>
    <property type="molecule type" value="Genomic_DNA"/>
</dbReference>
<dbReference type="Proteomes" id="UP000297814">
    <property type="component" value="Unassembled WGS sequence"/>
</dbReference>
<feature type="transmembrane region" description="Helical" evidence="2">
    <location>
        <begin position="192"/>
        <end position="215"/>
    </location>
</feature>
<accession>A0A4Z1G8L4</accession>
<keyword evidence="2" id="KW-1133">Transmembrane helix</keyword>
<name>A0A4Z1G8L4_9HELO</name>
<evidence type="ECO:0000256" key="2">
    <source>
        <dbReference type="SAM" id="Phobius"/>
    </source>
</evidence>
<sequence>MSHTYDPINTSPRIEMTSPILNSTFRPSPSTQTSSNNLSHSNSATTLLPHEQDHSHFESQFHNPEQSFTTVPYESKSGKQFWHILLKSLAQWLITLVLCVAYYSTLTSWHKKGTVTERDKRIFNAITTGFSIALGINITSSLKSMALDARWAILHASKRNLCELDLTLHADSLMSLGKWAFVSKRPMVFGMAISWLIFNIFVQAAIAAISLTYGFDTSTNSYILTPGNVTIPDLKQFSKITKPRIEDEQITAHTYGGLAWELGIGNSSKGLPRPGEIYRGLTNNYSIWQDDPNNKMVFVLAESSSSASSQKSGLLSVYTNRTLEMHYSCFSYIAHLDNETKDFYISNPDIHFLQLNRSWAPNAINFYTDDRKTCDDNPRCSIIKALETSDIETDTQWYYTCNITLSQTLNDEKNISYISNRTSQIAAGAIANTGYLQETSSYSQKTIWGTRMNGNASGIGIRISSFGLTSLSVAAAFGPSKSYSGDEPHTGFTLLVKHMEIFLVIVFLIPLLQLIMCLVVAVWSNSVQVGDDAYIGMSLLLRPITDALLGVSRGLDNGEFKEAKKRIMRAWEGEHMRI</sequence>
<evidence type="ECO:0000313" key="3">
    <source>
        <dbReference type="EMBL" id="TGO33286.1"/>
    </source>
</evidence>
<reference evidence="3 4" key="1">
    <citation type="submission" date="2017-12" db="EMBL/GenBank/DDBJ databases">
        <title>Comparative genomics of Botrytis spp.</title>
        <authorList>
            <person name="Valero-Jimenez C.A."/>
            <person name="Tapia P."/>
            <person name="Veloso J."/>
            <person name="Silva-Moreno E."/>
            <person name="Staats M."/>
            <person name="Valdes J.H."/>
            <person name="Van Kan J.A.L."/>
        </authorList>
    </citation>
    <scope>NUCLEOTIDE SEQUENCE [LARGE SCALE GENOMIC DNA]</scope>
    <source>
        <strain evidence="3 4">Bh0001</strain>
    </source>
</reference>
<feature type="transmembrane region" description="Helical" evidence="2">
    <location>
        <begin position="122"/>
        <end position="142"/>
    </location>
</feature>
<keyword evidence="2" id="KW-0472">Membrane</keyword>
<comment type="caution">
    <text evidence="3">The sequence shown here is derived from an EMBL/GenBank/DDBJ whole genome shotgun (WGS) entry which is preliminary data.</text>
</comment>